<evidence type="ECO:0000313" key="7">
    <source>
        <dbReference type="Proteomes" id="UP000694865"/>
    </source>
</evidence>
<proteinExistence type="predicted"/>
<dbReference type="RefSeq" id="XP_006825586.1">
    <property type="nucleotide sequence ID" value="XM_006825523.1"/>
</dbReference>
<feature type="transmembrane region" description="Helical" evidence="5">
    <location>
        <begin position="128"/>
        <end position="146"/>
    </location>
</feature>
<dbReference type="SUPFAM" id="SSF103481">
    <property type="entry name" value="Multidrug resistance efflux transporter EmrE"/>
    <property type="match status" value="1"/>
</dbReference>
<keyword evidence="7" id="KW-1185">Reference proteome</keyword>
<name>A0ABM0MZZ5_SACKO</name>
<feature type="transmembrane region" description="Helical" evidence="5">
    <location>
        <begin position="41"/>
        <end position="62"/>
    </location>
</feature>
<evidence type="ECO:0000313" key="8">
    <source>
        <dbReference type="RefSeq" id="XP_006825586.1"/>
    </source>
</evidence>
<reference evidence="8" key="1">
    <citation type="submission" date="2025-08" db="UniProtKB">
        <authorList>
            <consortium name="RefSeq"/>
        </authorList>
    </citation>
    <scope>IDENTIFICATION</scope>
    <source>
        <tissue evidence="8">Testes</tissue>
    </source>
</reference>
<keyword evidence="3 5" id="KW-1133">Transmembrane helix</keyword>
<dbReference type="PANTHER" id="PTHR22911">
    <property type="entry name" value="ACYL-MALONYL CONDENSING ENZYME-RELATED"/>
    <property type="match status" value="1"/>
</dbReference>
<comment type="subcellular location">
    <subcellularLocation>
        <location evidence="1">Membrane</location>
        <topology evidence="1">Multi-pass membrane protein</topology>
    </subcellularLocation>
</comment>
<dbReference type="GeneID" id="102802706"/>
<accession>A0ABM0MZZ5</accession>
<evidence type="ECO:0000256" key="5">
    <source>
        <dbReference type="SAM" id="Phobius"/>
    </source>
</evidence>
<organism evidence="7 8">
    <name type="scientific">Saccoglossus kowalevskii</name>
    <name type="common">Acorn worm</name>
    <dbReference type="NCBI Taxonomy" id="10224"/>
    <lineage>
        <taxon>Eukaryota</taxon>
        <taxon>Metazoa</taxon>
        <taxon>Hemichordata</taxon>
        <taxon>Enteropneusta</taxon>
        <taxon>Harrimaniidae</taxon>
        <taxon>Saccoglossus</taxon>
    </lineage>
</organism>
<evidence type="ECO:0000256" key="4">
    <source>
        <dbReference type="ARBA" id="ARBA00023136"/>
    </source>
</evidence>
<sequence length="159" mass="17238">MTTSTSVDSSLIGAGVALIEALLASMVFVSSRKIGKEMNFLAILFYYSICGIVTTLSLLYILDAFSLPASLNEGIFLGLVGFFGFVGQLFLTSSLQCEKAVNVAIVRTMDIVFSYVLQYMWLGQKSEWSALGGAILVMISSAGIVIRQTYYGKKNKAEL</sequence>
<keyword evidence="2 5" id="KW-0812">Transmembrane</keyword>
<dbReference type="PANTHER" id="PTHR22911:SF6">
    <property type="entry name" value="SOLUTE CARRIER FAMILY 35 MEMBER G1"/>
    <property type="match status" value="1"/>
</dbReference>
<dbReference type="InterPro" id="IPR000620">
    <property type="entry name" value="EamA_dom"/>
</dbReference>
<dbReference type="Proteomes" id="UP000694865">
    <property type="component" value="Unplaced"/>
</dbReference>
<feature type="transmembrane region" description="Helical" evidence="5">
    <location>
        <begin position="74"/>
        <end position="92"/>
    </location>
</feature>
<evidence type="ECO:0000256" key="1">
    <source>
        <dbReference type="ARBA" id="ARBA00004141"/>
    </source>
</evidence>
<evidence type="ECO:0000259" key="6">
    <source>
        <dbReference type="Pfam" id="PF00892"/>
    </source>
</evidence>
<evidence type="ECO:0000256" key="3">
    <source>
        <dbReference type="ARBA" id="ARBA00022989"/>
    </source>
</evidence>
<feature type="transmembrane region" description="Helical" evidence="5">
    <location>
        <begin position="12"/>
        <end position="29"/>
    </location>
</feature>
<keyword evidence="4 5" id="KW-0472">Membrane</keyword>
<evidence type="ECO:0000256" key="2">
    <source>
        <dbReference type="ARBA" id="ARBA00022692"/>
    </source>
</evidence>
<dbReference type="InterPro" id="IPR037185">
    <property type="entry name" value="EmrE-like"/>
</dbReference>
<gene>
    <name evidence="8" type="primary">LOC102802706</name>
</gene>
<dbReference type="Pfam" id="PF00892">
    <property type="entry name" value="EamA"/>
    <property type="match status" value="1"/>
</dbReference>
<feature type="domain" description="EamA" evidence="6">
    <location>
        <begin position="12"/>
        <end position="145"/>
    </location>
</feature>
<feature type="transmembrane region" description="Helical" evidence="5">
    <location>
        <begin position="104"/>
        <end position="122"/>
    </location>
</feature>
<protein>
    <submittedName>
        <fullName evidence="8">Solute carrier family 35 member G1-like</fullName>
    </submittedName>
</protein>